<evidence type="ECO:0000256" key="4">
    <source>
        <dbReference type="ARBA" id="ARBA00022729"/>
    </source>
</evidence>
<dbReference type="GO" id="GO:0004560">
    <property type="term" value="F:alpha-L-fucosidase activity"/>
    <property type="evidence" value="ECO:0007669"/>
    <property type="project" value="InterPro"/>
</dbReference>
<dbReference type="GO" id="GO:0016139">
    <property type="term" value="P:glycoside catabolic process"/>
    <property type="evidence" value="ECO:0007669"/>
    <property type="project" value="TreeGrafter"/>
</dbReference>
<evidence type="ECO:0000256" key="5">
    <source>
        <dbReference type="ARBA" id="ARBA00022801"/>
    </source>
</evidence>
<evidence type="ECO:0000256" key="3">
    <source>
        <dbReference type="ARBA" id="ARBA00012662"/>
    </source>
</evidence>
<comment type="caution">
    <text evidence="8">The sequence shown here is derived from an EMBL/GenBank/DDBJ whole genome shotgun (WGS) entry which is preliminary data.</text>
</comment>
<keyword evidence="5" id="KW-0378">Hydrolase</keyword>
<dbReference type="SUPFAM" id="SSF49785">
    <property type="entry name" value="Galactose-binding domain-like"/>
    <property type="match status" value="1"/>
</dbReference>
<dbReference type="Pfam" id="PF01120">
    <property type="entry name" value="Alpha_L_fucos"/>
    <property type="match status" value="1"/>
</dbReference>
<evidence type="ECO:0000256" key="2">
    <source>
        <dbReference type="ARBA" id="ARBA00007951"/>
    </source>
</evidence>
<dbReference type="InterPro" id="IPR000421">
    <property type="entry name" value="FA58C"/>
</dbReference>
<dbReference type="PROSITE" id="PS50022">
    <property type="entry name" value="FA58C_3"/>
    <property type="match status" value="1"/>
</dbReference>
<evidence type="ECO:0000256" key="6">
    <source>
        <dbReference type="ARBA" id="ARBA00023295"/>
    </source>
</evidence>
<dbReference type="RefSeq" id="WP_200354160.1">
    <property type="nucleotide sequence ID" value="NZ_JAENIL010000005.1"/>
</dbReference>
<dbReference type="GO" id="GO:0005764">
    <property type="term" value="C:lysosome"/>
    <property type="evidence" value="ECO:0007669"/>
    <property type="project" value="TreeGrafter"/>
</dbReference>
<keyword evidence="6" id="KW-0326">Glycosidase</keyword>
<dbReference type="SUPFAM" id="SSF51445">
    <property type="entry name" value="(Trans)glycosidases"/>
    <property type="match status" value="1"/>
</dbReference>
<dbReference type="InterPro" id="IPR000933">
    <property type="entry name" value="Glyco_hydro_29"/>
</dbReference>
<dbReference type="Proteomes" id="UP000617628">
    <property type="component" value="Unassembled WGS sequence"/>
</dbReference>
<dbReference type="InterPro" id="IPR016286">
    <property type="entry name" value="FUC_metazoa-typ"/>
</dbReference>
<name>A0A934VPX2_9BACT</name>
<dbReference type="GO" id="GO:0006004">
    <property type="term" value="P:fucose metabolic process"/>
    <property type="evidence" value="ECO:0007669"/>
    <property type="project" value="InterPro"/>
</dbReference>
<dbReference type="SMART" id="SM00812">
    <property type="entry name" value="Alpha_L_fucos"/>
    <property type="match status" value="1"/>
</dbReference>
<evidence type="ECO:0000313" key="8">
    <source>
        <dbReference type="EMBL" id="MBK1875944.1"/>
    </source>
</evidence>
<feature type="domain" description="F5/8 type C" evidence="7">
    <location>
        <begin position="322"/>
        <end position="460"/>
    </location>
</feature>
<proteinExistence type="inferred from homology"/>
<dbReference type="PANTHER" id="PTHR10030">
    <property type="entry name" value="ALPHA-L-FUCOSIDASE"/>
    <property type="match status" value="1"/>
</dbReference>
<dbReference type="EC" id="3.2.1.51" evidence="3"/>
<reference evidence="8" key="1">
    <citation type="submission" date="2021-01" db="EMBL/GenBank/DDBJ databases">
        <title>Modified the classification status of verrucomicrobia.</title>
        <authorList>
            <person name="Feng X."/>
        </authorList>
    </citation>
    <scope>NUCLEOTIDE SEQUENCE</scope>
    <source>
        <strain evidence="8">KCTC 13126</strain>
    </source>
</reference>
<gene>
    <name evidence="8" type="ORF">JIN87_03630</name>
</gene>
<keyword evidence="9" id="KW-1185">Reference proteome</keyword>
<organism evidence="8 9">
    <name type="scientific">Pelagicoccus mobilis</name>
    <dbReference type="NCBI Taxonomy" id="415221"/>
    <lineage>
        <taxon>Bacteria</taxon>
        <taxon>Pseudomonadati</taxon>
        <taxon>Verrucomicrobiota</taxon>
        <taxon>Opitutia</taxon>
        <taxon>Puniceicoccales</taxon>
        <taxon>Pelagicoccaceae</taxon>
        <taxon>Pelagicoccus</taxon>
    </lineage>
</organism>
<dbReference type="AlphaFoldDB" id="A0A934VPX2"/>
<dbReference type="Gene3D" id="3.20.20.80">
    <property type="entry name" value="Glycosidases"/>
    <property type="match status" value="1"/>
</dbReference>
<sequence length="460" mass="52434">MSRNDMFPCRLGRLILSALALLLISQFIPQRAMAGDVVRDFLNLKFGMFIHYNMGTYHAEQWAKPGHDPKSFAPTDLNCSQWASAAKSAKMSYAVFTTKHHDGFCLWDTEVTDYDIASSSYSGDIVQEYADAFRKEGIEVGLYFSVWDRQHKIEHGAITPEKVEFTKRQLTELLTNYGEIVCIVIDGWGSRWGRGPNFEEFPFEILADHIHSIQPDCLVINHSCRADLAYTDVVHYEATHGQHIPYDNTFPSQQGPTLQPSWFWEKHFVDLELKSVESVLQELKFSNAHLSNYLLNAAPNDKGLMDDNIVRRLAEIGEVVTFTPPLRALPELQPTNKNVTATVSSRSEYAGTDPANVLDSNLFTGWKASAEDEAAWIELDFSKPECFNFLSMHGGYKKAIQRYVVEALVDGEWKELFSAGPITFHEKHHFEEVTAQKYRLRVLEKEGVPEIVEMTFVRYE</sequence>
<accession>A0A934VPX2</accession>
<evidence type="ECO:0000256" key="1">
    <source>
        <dbReference type="ARBA" id="ARBA00004071"/>
    </source>
</evidence>
<dbReference type="InterPro" id="IPR057739">
    <property type="entry name" value="Glyco_hydro_29_N"/>
</dbReference>
<dbReference type="Gene3D" id="2.60.120.260">
    <property type="entry name" value="Galactose-binding domain-like"/>
    <property type="match status" value="1"/>
</dbReference>
<dbReference type="Pfam" id="PF00754">
    <property type="entry name" value="F5_F8_type_C"/>
    <property type="match status" value="1"/>
</dbReference>
<comment type="similarity">
    <text evidence="2">Belongs to the glycosyl hydrolase 29 family.</text>
</comment>
<dbReference type="InterPro" id="IPR008979">
    <property type="entry name" value="Galactose-bd-like_sf"/>
</dbReference>
<dbReference type="PANTHER" id="PTHR10030:SF37">
    <property type="entry name" value="ALPHA-L-FUCOSIDASE-RELATED"/>
    <property type="match status" value="1"/>
</dbReference>
<protein>
    <recommendedName>
        <fullName evidence="3">alpha-L-fucosidase</fullName>
        <ecNumber evidence="3">3.2.1.51</ecNumber>
    </recommendedName>
</protein>
<dbReference type="EMBL" id="JAENIL010000005">
    <property type="protein sequence ID" value="MBK1875944.1"/>
    <property type="molecule type" value="Genomic_DNA"/>
</dbReference>
<evidence type="ECO:0000259" key="7">
    <source>
        <dbReference type="PROSITE" id="PS50022"/>
    </source>
</evidence>
<keyword evidence="4" id="KW-0732">Signal</keyword>
<evidence type="ECO:0000313" key="9">
    <source>
        <dbReference type="Proteomes" id="UP000617628"/>
    </source>
</evidence>
<dbReference type="InterPro" id="IPR017853">
    <property type="entry name" value="GH"/>
</dbReference>
<dbReference type="PRINTS" id="PR00741">
    <property type="entry name" value="GLHYDRLASE29"/>
</dbReference>
<comment type="function">
    <text evidence="1">Alpha-L-fucosidase is responsible for hydrolyzing the alpha-1,6-linked fucose joined to the reducing-end N-acetylglucosamine of the carbohydrate moieties of glycoproteins.</text>
</comment>